<dbReference type="Proteomes" id="UP001141183">
    <property type="component" value="Unassembled WGS sequence"/>
</dbReference>
<gene>
    <name evidence="1" type="ORF">NE398_06920</name>
</gene>
<evidence type="ECO:0000313" key="2">
    <source>
        <dbReference type="Proteomes" id="UP001141183"/>
    </source>
</evidence>
<sequence>MPIYDEYYQGTIEIVKVKDVVVENNERIEYVDTYSNGIYFEKDKTSNITVKNNYGFI</sequence>
<keyword evidence="2" id="KW-1185">Reference proteome</keyword>
<evidence type="ECO:0000313" key="1">
    <source>
        <dbReference type="EMBL" id="MDC4239895.1"/>
    </source>
</evidence>
<comment type="caution">
    <text evidence="1">The sequence shown here is derived from an EMBL/GenBank/DDBJ whole genome shotgun (WGS) entry which is preliminary data.</text>
</comment>
<name>A0A9X3XIC2_9CLOT</name>
<accession>A0A9X3XIC2</accession>
<protein>
    <submittedName>
        <fullName evidence="1">Uncharacterized protein</fullName>
    </submittedName>
</protein>
<organism evidence="1 2">
    <name type="scientific">Clostridium tertium</name>
    <dbReference type="NCBI Taxonomy" id="1559"/>
    <lineage>
        <taxon>Bacteria</taxon>
        <taxon>Bacillati</taxon>
        <taxon>Bacillota</taxon>
        <taxon>Clostridia</taxon>
        <taxon>Eubacteriales</taxon>
        <taxon>Clostridiaceae</taxon>
        <taxon>Clostridium</taxon>
    </lineage>
</organism>
<dbReference type="RefSeq" id="WP_176494820.1">
    <property type="nucleotide sequence ID" value="NZ_JALDMI010000009.1"/>
</dbReference>
<dbReference type="AlphaFoldDB" id="A0A9X3XIC2"/>
<proteinExistence type="predicted"/>
<dbReference type="EMBL" id="JAMRYU010000006">
    <property type="protein sequence ID" value="MDC4239895.1"/>
    <property type="molecule type" value="Genomic_DNA"/>
</dbReference>
<reference evidence="1" key="1">
    <citation type="submission" date="2022-05" db="EMBL/GenBank/DDBJ databases">
        <title>Draft genome sequence of Clostridium tertium strain CP3 isolated from Peru.</title>
        <authorList>
            <person name="Hurtado R."/>
            <person name="Lima L."/>
            <person name="Sousa T."/>
            <person name="Jaiswal A.K."/>
            <person name="Tiwari S."/>
            <person name="Maturrano L."/>
            <person name="Brenig B."/>
            <person name="Azevedo V."/>
        </authorList>
    </citation>
    <scope>NUCLEOTIDE SEQUENCE</scope>
    <source>
        <strain evidence="1">CP3</strain>
    </source>
</reference>